<reference evidence="1 2" key="1">
    <citation type="journal article" date="2002" name="Int. J. Syst. Evol. Microbiol.">
        <title>Sphingopyxis witflariensis sp. nov., isolated from activated sludge.</title>
        <authorList>
            <person name="Kampfer P."/>
            <person name="Witzenberger R."/>
            <person name="Denner E.B."/>
            <person name="Busse H.J."/>
            <person name="Neef A."/>
        </authorList>
    </citation>
    <scope>NUCLEOTIDE SEQUENCE [LARGE SCALE GENOMIC DNA]</scope>
    <source>
        <strain evidence="1 2">DSM 14551</strain>
    </source>
</reference>
<dbReference type="Pfam" id="PF26624">
    <property type="entry name" value="DUF8200"/>
    <property type="match status" value="1"/>
</dbReference>
<dbReference type="EMBL" id="NISJ01000003">
    <property type="protein sequence ID" value="OWQ98350.1"/>
    <property type="molecule type" value="Genomic_DNA"/>
</dbReference>
<evidence type="ECO:0000313" key="2">
    <source>
        <dbReference type="Proteomes" id="UP000197097"/>
    </source>
</evidence>
<gene>
    <name evidence="1" type="ORF">CDQ91_07590</name>
</gene>
<evidence type="ECO:0000313" key="1">
    <source>
        <dbReference type="EMBL" id="OWQ98350.1"/>
    </source>
</evidence>
<organism evidence="1 2">
    <name type="scientific">Sphingopyxis witflariensis</name>
    <dbReference type="NCBI Taxonomy" id="173675"/>
    <lineage>
        <taxon>Bacteria</taxon>
        <taxon>Pseudomonadati</taxon>
        <taxon>Pseudomonadota</taxon>
        <taxon>Alphaproteobacteria</taxon>
        <taxon>Sphingomonadales</taxon>
        <taxon>Sphingomonadaceae</taxon>
        <taxon>Sphingopyxis</taxon>
    </lineage>
</organism>
<proteinExistence type="predicted"/>
<protein>
    <submittedName>
        <fullName evidence="1">Uncharacterized protein</fullName>
    </submittedName>
</protein>
<comment type="caution">
    <text evidence="1">The sequence shown here is derived from an EMBL/GenBank/DDBJ whole genome shotgun (WGS) entry which is preliminary data.</text>
</comment>
<dbReference type="InterPro" id="IPR058067">
    <property type="entry name" value="CC_3452-like"/>
</dbReference>
<sequence length="118" mass="11842">MAAQKQENVMVKLTLSPLTPLFSLAGAALIGALAVSPATAAGGAYYSAELAQPASTGRFVARDVVWLCEGASCSAARGTSRPAIMCAALVKKSGPVTGFIANGKALDADELARCNGKG</sequence>
<dbReference type="Proteomes" id="UP000197097">
    <property type="component" value="Unassembled WGS sequence"/>
</dbReference>
<dbReference type="NCBIfam" id="NF047636">
    <property type="entry name" value="CC_3452_fam"/>
    <property type="match status" value="1"/>
</dbReference>
<dbReference type="InterPro" id="IPR058513">
    <property type="entry name" value="DUF8200"/>
</dbReference>
<dbReference type="AlphaFoldDB" id="A0A246JZ09"/>
<name>A0A246JZ09_9SPHN</name>
<keyword evidence="2" id="KW-1185">Reference proteome</keyword>
<accession>A0A246JZ09</accession>